<comment type="caution">
    <text evidence="2">The sequence shown here is derived from an EMBL/GenBank/DDBJ whole genome shotgun (WGS) entry which is preliminary data.</text>
</comment>
<keyword evidence="3" id="KW-1185">Reference proteome</keyword>
<organism evidence="2 3">
    <name type="scientific">Deinococcus marmoris</name>
    <dbReference type="NCBI Taxonomy" id="249408"/>
    <lineage>
        <taxon>Bacteria</taxon>
        <taxon>Thermotogati</taxon>
        <taxon>Deinococcota</taxon>
        <taxon>Deinococci</taxon>
        <taxon>Deinococcales</taxon>
        <taxon>Deinococcaceae</taxon>
        <taxon>Deinococcus</taxon>
    </lineage>
</organism>
<gene>
    <name evidence="2" type="ORF">BOO71_0001783</name>
</gene>
<proteinExistence type="predicted"/>
<sequence>MACTDGAARKLECKYIKFKKSRQVLSEPVPGGPGQRPTVSMSLPERTPGALTPISRKLTAA</sequence>
<reference evidence="2 3" key="1">
    <citation type="submission" date="2017-01" db="EMBL/GenBank/DDBJ databases">
        <title>Genome Analysis of Deinococcus marmoris KOPRI26562.</title>
        <authorList>
            <person name="Kim J.H."/>
            <person name="Oh H.-M."/>
        </authorList>
    </citation>
    <scope>NUCLEOTIDE SEQUENCE [LARGE SCALE GENOMIC DNA]</scope>
    <source>
        <strain evidence="2 3">KOPRI26562</strain>
    </source>
</reference>
<dbReference type="EMBL" id="MSTI01000020">
    <property type="protein sequence ID" value="OLV19806.1"/>
    <property type="molecule type" value="Genomic_DNA"/>
</dbReference>
<dbReference type="AlphaFoldDB" id="A0A1U7P3S2"/>
<feature type="region of interest" description="Disordered" evidence="1">
    <location>
        <begin position="23"/>
        <end position="61"/>
    </location>
</feature>
<accession>A0A1U7P3S2</accession>
<evidence type="ECO:0000256" key="1">
    <source>
        <dbReference type="SAM" id="MobiDB-lite"/>
    </source>
</evidence>
<dbReference type="STRING" id="249408.BOO71_0001783"/>
<evidence type="ECO:0000313" key="3">
    <source>
        <dbReference type="Proteomes" id="UP000186607"/>
    </source>
</evidence>
<protein>
    <submittedName>
        <fullName evidence="2">Uncharacterized protein</fullName>
    </submittedName>
</protein>
<name>A0A1U7P3S2_9DEIO</name>
<dbReference type="Proteomes" id="UP000186607">
    <property type="component" value="Unassembled WGS sequence"/>
</dbReference>
<evidence type="ECO:0000313" key="2">
    <source>
        <dbReference type="EMBL" id="OLV19806.1"/>
    </source>
</evidence>